<gene>
    <name evidence="1" type="ORF">C1I89_23560</name>
</gene>
<proteinExistence type="predicted"/>
<comment type="caution">
    <text evidence="1">The sequence shown here is derived from an EMBL/GenBank/DDBJ whole genome shotgun (WGS) entry which is preliminary data.</text>
</comment>
<evidence type="ECO:0000313" key="1">
    <source>
        <dbReference type="EMBL" id="PND31788.1"/>
    </source>
</evidence>
<dbReference type="InterPro" id="IPR037891">
    <property type="entry name" value="Cdil-like_sf"/>
</dbReference>
<dbReference type="RefSeq" id="WP_102774864.1">
    <property type="nucleotide sequence ID" value="NZ_POQS01000006.1"/>
</dbReference>
<dbReference type="Gene3D" id="3.40.1590.10">
    <property type="entry name" value="NMB0488-like"/>
    <property type="match status" value="1"/>
</dbReference>
<sequence>MNGTIQKLWAEVKANRDFIFVQTLSGHVIALPDPKGRSFFLSRVSPDNELGASLLQALAASRMIDPEDEPGFFDVKGRATEKYNEWVAATMARFSYKRKSDLFDRMKFCFVDVVEGVLTIYPSHRDKRGAWTSKGITKEHHVTLAYNSYPDAVGAALRLALERCKGKV</sequence>
<dbReference type="SUPFAM" id="SSF160207">
    <property type="entry name" value="NMB0488-like"/>
    <property type="match status" value="1"/>
</dbReference>
<organism evidence="1 2">
    <name type="scientific">Achromobacter pulmonis</name>
    <dbReference type="NCBI Taxonomy" id="1389932"/>
    <lineage>
        <taxon>Bacteria</taxon>
        <taxon>Pseudomonadati</taxon>
        <taxon>Pseudomonadota</taxon>
        <taxon>Betaproteobacteria</taxon>
        <taxon>Burkholderiales</taxon>
        <taxon>Alcaligenaceae</taxon>
        <taxon>Achromobacter</taxon>
    </lineage>
</organism>
<accession>A0A2N8KEB5</accession>
<keyword evidence="2" id="KW-1185">Reference proteome</keyword>
<dbReference type="CDD" id="cd13445">
    <property type="entry name" value="CDI_inhibitor_EC869_like"/>
    <property type="match status" value="1"/>
</dbReference>
<dbReference type="AlphaFoldDB" id="A0A2N8KEB5"/>
<protein>
    <recommendedName>
        <fullName evidence="3">DUF1436 domain-containing protein</fullName>
    </recommendedName>
</protein>
<evidence type="ECO:0000313" key="2">
    <source>
        <dbReference type="Proteomes" id="UP000235994"/>
    </source>
</evidence>
<name>A0A2N8KEB5_9BURK</name>
<dbReference type="Pfam" id="PF07262">
    <property type="entry name" value="CdiI"/>
    <property type="match status" value="1"/>
</dbReference>
<dbReference type="InterPro" id="IPR009888">
    <property type="entry name" value="CdiI_Proteobact"/>
</dbReference>
<reference evidence="1 2" key="1">
    <citation type="submission" date="2018-01" db="EMBL/GenBank/DDBJ databases">
        <title>The draft genome of an aniline degradation strain ANB-1.</title>
        <authorList>
            <person name="Zhang L."/>
            <person name="Jiang J."/>
        </authorList>
    </citation>
    <scope>NUCLEOTIDE SEQUENCE [LARGE SCALE GENOMIC DNA]</scope>
    <source>
        <strain evidence="1 2">ANB-1</strain>
    </source>
</reference>
<dbReference type="Proteomes" id="UP000235994">
    <property type="component" value="Unassembled WGS sequence"/>
</dbReference>
<evidence type="ECO:0008006" key="3">
    <source>
        <dbReference type="Google" id="ProtNLM"/>
    </source>
</evidence>
<dbReference type="EMBL" id="POQS01000006">
    <property type="protein sequence ID" value="PND31788.1"/>
    <property type="molecule type" value="Genomic_DNA"/>
</dbReference>